<dbReference type="PROSITE" id="PS51873">
    <property type="entry name" value="TRIAD"/>
    <property type="match status" value="1"/>
</dbReference>
<dbReference type="Pfam" id="PF01485">
    <property type="entry name" value="IBR"/>
    <property type="match status" value="1"/>
</dbReference>
<dbReference type="InterPro" id="IPR044066">
    <property type="entry name" value="TRIAD_supradom"/>
</dbReference>
<dbReference type="CDD" id="cd20335">
    <property type="entry name" value="BRcat_RBR"/>
    <property type="match status" value="1"/>
</dbReference>
<keyword evidence="12" id="KW-1185">Reference proteome</keyword>
<dbReference type="EMBL" id="CH476615">
    <property type="protein sequence ID" value="EEP76371.1"/>
    <property type="molecule type" value="Genomic_DNA"/>
</dbReference>
<dbReference type="KEGG" id="ure:UREG_01220"/>
<dbReference type="OrthoDB" id="9977870at2759"/>
<dbReference type="GO" id="GO:0016567">
    <property type="term" value="P:protein ubiquitination"/>
    <property type="evidence" value="ECO:0007669"/>
    <property type="project" value="InterPro"/>
</dbReference>
<dbReference type="InterPro" id="IPR002867">
    <property type="entry name" value="IBR_dom"/>
</dbReference>
<dbReference type="Proteomes" id="UP000002058">
    <property type="component" value="Unassembled WGS sequence"/>
</dbReference>
<dbReference type="VEuPathDB" id="FungiDB:UREG_01220"/>
<evidence type="ECO:0000256" key="3">
    <source>
        <dbReference type="ARBA" id="ARBA00022679"/>
    </source>
</evidence>
<dbReference type="GeneID" id="8439904"/>
<dbReference type="STRING" id="336963.C4JGW9"/>
<evidence type="ECO:0000256" key="6">
    <source>
        <dbReference type="ARBA" id="ARBA00022771"/>
    </source>
</evidence>
<evidence type="ECO:0000256" key="5">
    <source>
        <dbReference type="ARBA" id="ARBA00022737"/>
    </source>
</evidence>
<evidence type="ECO:0000256" key="7">
    <source>
        <dbReference type="ARBA" id="ARBA00022786"/>
    </source>
</evidence>
<proteinExistence type="predicted"/>
<organism evidence="11 12">
    <name type="scientific">Uncinocarpus reesii (strain UAMH 1704)</name>
    <dbReference type="NCBI Taxonomy" id="336963"/>
    <lineage>
        <taxon>Eukaryota</taxon>
        <taxon>Fungi</taxon>
        <taxon>Dikarya</taxon>
        <taxon>Ascomycota</taxon>
        <taxon>Pezizomycotina</taxon>
        <taxon>Eurotiomycetes</taxon>
        <taxon>Eurotiomycetidae</taxon>
        <taxon>Onygenales</taxon>
        <taxon>Onygenaceae</taxon>
        <taxon>Uncinocarpus</taxon>
    </lineage>
</organism>
<dbReference type="HOGENOM" id="CLU_022048_7_0_1"/>
<dbReference type="EC" id="2.3.2.31" evidence="2"/>
<evidence type="ECO:0000256" key="9">
    <source>
        <dbReference type="SAM" id="MobiDB-lite"/>
    </source>
</evidence>
<gene>
    <name evidence="11" type="ORF">UREG_01220</name>
</gene>
<dbReference type="InParanoid" id="C4JGW9"/>
<dbReference type="SMART" id="SM00647">
    <property type="entry name" value="IBR"/>
    <property type="match status" value="1"/>
</dbReference>
<feature type="domain" description="RING-type" evidence="10">
    <location>
        <begin position="168"/>
        <end position="332"/>
    </location>
</feature>
<dbReference type="InterPro" id="IPR013083">
    <property type="entry name" value="Znf_RING/FYVE/PHD"/>
</dbReference>
<evidence type="ECO:0000256" key="1">
    <source>
        <dbReference type="ARBA" id="ARBA00001798"/>
    </source>
</evidence>
<name>C4JGW9_UNCRE</name>
<comment type="catalytic activity">
    <reaction evidence="1">
        <text>[E2 ubiquitin-conjugating enzyme]-S-ubiquitinyl-L-cysteine + [acceptor protein]-L-lysine = [E2 ubiquitin-conjugating enzyme]-L-cysteine + [acceptor protein]-N(6)-ubiquitinyl-L-lysine.</text>
        <dbReference type="EC" id="2.3.2.31"/>
    </reaction>
</comment>
<dbReference type="PANTHER" id="PTHR11685">
    <property type="entry name" value="RBR FAMILY RING FINGER AND IBR DOMAIN-CONTAINING"/>
    <property type="match status" value="1"/>
</dbReference>
<dbReference type="GO" id="GO:0061630">
    <property type="term" value="F:ubiquitin protein ligase activity"/>
    <property type="evidence" value="ECO:0007669"/>
    <property type="project" value="UniProtKB-EC"/>
</dbReference>
<evidence type="ECO:0000259" key="10">
    <source>
        <dbReference type="PROSITE" id="PS51873"/>
    </source>
</evidence>
<dbReference type="InterPro" id="IPR031127">
    <property type="entry name" value="E3_UB_ligase_RBR"/>
</dbReference>
<keyword evidence="3" id="KW-0808">Transferase</keyword>
<protein>
    <recommendedName>
        <fullName evidence="2">RBR-type E3 ubiquitin transferase</fullName>
        <ecNumber evidence="2">2.3.2.31</ecNumber>
    </recommendedName>
</protein>
<evidence type="ECO:0000313" key="11">
    <source>
        <dbReference type="EMBL" id="EEP76371.1"/>
    </source>
</evidence>
<dbReference type="PROSITE" id="PS00518">
    <property type="entry name" value="ZF_RING_1"/>
    <property type="match status" value="1"/>
</dbReference>
<evidence type="ECO:0000313" key="12">
    <source>
        <dbReference type="Proteomes" id="UP000002058"/>
    </source>
</evidence>
<sequence length="332" mass="36565">MASPQGDDHIDAETADLIIKLQEDDLKELDDLKKGKGRADQLSDADLAQALYLQELQNGAIAFADRRIAQSISSAASSDEEVLQEHAEQETNAIRDREIACRLGGITAGTAQPPQAPERSVEKKLVSKFHTLDIGSSRQGHHEACNEGPSEGSSSRMPANISLVDPKETVVCDVCADSTLGGEAKRLICGHIYCQNCLQRLFMDSTIDESLFPPKCCRQVIDFEEAKPFLSAEQIEFFQGKKKELETANRVYCSSADCSAFISPKTIKHGKAECKICGTITCGFCKAESHEGECLEDPALQEVLRLAKENGWRSCFNCNRIIELRFGCYHIM</sequence>
<reference evidence="12" key="1">
    <citation type="journal article" date="2009" name="Genome Res.">
        <title>Comparative genomic analyses of the human fungal pathogens Coccidioides and their relatives.</title>
        <authorList>
            <person name="Sharpton T.J."/>
            <person name="Stajich J.E."/>
            <person name="Rounsley S.D."/>
            <person name="Gardner M.J."/>
            <person name="Wortman J.R."/>
            <person name="Jordar V.S."/>
            <person name="Maiti R."/>
            <person name="Kodira C.D."/>
            <person name="Neafsey D.E."/>
            <person name="Zeng Q."/>
            <person name="Hung C.-Y."/>
            <person name="McMahan C."/>
            <person name="Muszewska A."/>
            <person name="Grynberg M."/>
            <person name="Mandel M.A."/>
            <person name="Kellner E.M."/>
            <person name="Barker B.M."/>
            <person name="Galgiani J.N."/>
            <person name="Orbach M.J."/>
            <person name="Kirkland T.N."/>
            <person name="Cole G.T."/>
            <person name="Henn M.R."/>
            <person name="Birren B.W."/>
            <person name="Taylor J.W."/>
        </authorList>
    </citation>
    <scope>NUCLEOTIDE SEQUENCE [LARGE SCALE GENOMIC DNA]</scope>
    <source>
        <strain evidence="12">UAMH 1704</strain>
    </source>
</reference>
<dbReference type="AlphaFoldDB" id="C4JGW9"/>
<keyword evidence="8" id="KW-0862">Zinc</keyword>
<dbReference type="InterPro" id="IPR017907">
    <property type="entry name" value="Znf_RING_CS"/>
</dbReference>
<keyword evidence="4" id="KW-0479">Metal-binding</keyword>
<keyword evidence="7" id="KW-0833">Ubl conjugation pathway</keyword>
<dbReference type="GO" id="GO:0008270">
    <property type="term" value="F:zinc ion binding"/>
    <property type="evidence" value="ECO:0007669"/>
    <property type="project" value="UniProtKB-KW"/>
</dbReference>
<dbReference type="SUPFAM" id="SSF57850">
    <property type="entry name" value="RING/U-box"/>
    <property type="match status" value="1"/>
</dbReference>
<evidence type="ECO:0000256" key="8">
    <source>
        <dbReference type="ARBA" id="ARBA00022833"/>
    </source>
</evidence>
<dbReference type="Gene3D" id="3.30.40.10">
    <property type="entry name" value="Zinc/RING finger domain, C3HC4 (zinc finger)"/>
    <property type="match status" value="1"/>
</dbReference>
<keyword evidence="5" id="KW-0677">Repeat</keyword>
<keyword evidence="6" id="KW-0863">Zinc-finger</keyword>
<dbReference type="OMA" id="LRECIAC"/>
<dbReference type="eggNOG" id="KOG1812">
    <property type="taxonomic scope" value="Eukaryota"/>
</dbReference>
<accession>C4JGW9</accession>
<evidence type="ECO:0000256" key="4">
    <source>
        <dbReference type="ARBA" id="ARBA00022723"/>
    </source>
</evidence>
<feature type="region of interest" description="Disordered" evidence="9">
    <location>
        <begin position="136"/>
        <end position="157"/>
    </location>
</feature>
<evidence type="ECO:0000256" key="2">
    <source>
        <dbReference type="ARBA" id="ARBA00012251"/>
    </source>
</evidence>
<dbReference type="RefSeq" id="XP_002541704.1">
    <property type="nucleotide sequence ID" value="XM_002541658.1"/>
</dbReference>